<dbReference type="PANTHER" id="PTHR12704">
    <property type="entry name" value="TRANS-GOLGI PROTEIN GMX33"/>
    <property type="match status" value="1"/>
</dbReference>
<dbReference type="GeneTree" id="ENSGT00390000007153"/>
<keyword evidence="7" id="KW-0333">Golgi apparatus</keyword>
<keyword evidence="5 11" id="KW-0132">Cell division</keyword>
<organism evidence="13 14">
    <name type="scientific">Felis catus</name>
    <name type="common">Cat</name>
    <name type="synonym">Felis silvestris catus</name>
    <dbReference type="NCBI Taxonomy" id="9685"/>
    <lineage>
        <taxon>Eukaryota</taxon>
        <taxon>Metazoa</taxon>
        <taxon>Chordata</taxon>
        <taxon>Craniata</taxon>
        <taxon>Vertebrata</taxon>
        <taxon>Euteleostomi</taxon>
        <taxon>Mammalia</taxon>
        <taxon>Eutheria</taxon>
        <taxon>Laurasiatheria</taxon>
        <taxon>Carnivora</taxon>
        <taxon>Feliformia</taxon>
        <taxon>Felidae</taxon>
        <taxon>Felinae</taxon>
        <taxon>Felis</taxon>
    </lineage>
</organism>
<dbReference type="InterPro" id="IPR008628">
    <property type="entry name" value="GPP34-like"/>
</dbReference>
<evidence type="ECO:0000256" key="12">
    <source>
        <dbReference type="SAM" id="MobiDB-lite"/>
    </source>
</evidence>
<evidence type="ECO:0000313" key="13">
    <source>
        <dbReference type="Ensembl" id="ENSFCTP00005050572.1"/>
    </source>
</evidence>
<evidence type="ECO:0000256" key="7">
    <source>
        <dbReference type="ARBA" id="ARBA00023034"/>
    </source>
</evidence>
<keyword evidence="9" id="KW-0472">Membrane</keyword>
<keyword evidence="11" id="KW-0963">Cytoplasm</keyword>
<keyword evidence="11" id="KW-0131">Cell cycle</keyword>
<evidence type="ECO:0000256" key="9">
    <source>
        <dbReference type="ARBA" id="ARBA00023136"/>
    </source>
</evidence>
<evidence type="ECO:0008006" key="15">
    <source>
        <dbReference type="Google" id="ProtNLM"/>
    </source>
</evidence>
<dbReference type="PANTHER" id="PTHR12704:SF4">
    <property type="entry name" value="GOLGI PHOSPHOPROTEIN 3-LIKE"/>
    <property type="match status" value="1"/>
</dbReference>
<keyword evidence="14" id="KW-1185">Reference proteome</keyword>
<gene>
    <name evidence="13" type="primary">GOLPH3L</name>
</gene>
<feature type="region of interest" description="Disordered" evidence="12">
    <location>
        <begin position="1"/>
        <end position="42"/>
    </location>
</feature>
<reference evidence="13" key="3">
    <citation type="submission" date="2025-09" db="UniProtKB">
        <authorList>
            <consortium name="Ensembl"/>
        </authorList>
    </citation>
    <scope>IDENTIFICATION</scope>
    <source>
        <strain evidence="13">breed Abyssinian</strain>
    </source>
</reference>
<dbReference type="Proteomes" id="UP000823872">
    <property type="component" value="Chromosome C1"/>
</dbReference>
<reference evidence="13 14" key="1">
    <citation type="submission" date="2021-02" db="EMBL/GenBank/DDBJ databases">
        <title>Safari Cat Assemblies.</title>
        <authorList>
            <person name="Bredemeyer K.R."/>
            <person name="Murphy W.J."/>
        </authorList>
    </citation>
    <scope>NUCLEOTIDE SEQUENCE [LARGE SCALE GENOMIC DNA]</scope>
</reference>
<proteinExistence type="inferred from homology"/>
<name>A0ABI7ZUS8_FELCA</name>
<dbReference type="Gene3D" id="1.10.3630.10">
    <property type="entry name" value="yeast vps74-n-term truncation variant domain like"/>
    <property type="match status" value="1"/>
</dbReference>
<evidence type="ECO:0000256" key="2">
    <source>
        <dbReference type="ARBA" id="ARBA00004546"/>
    </source>
</evidence>
<feature type="region of interest" description="Disordered" evidence="12">
    <location>
        <begin position="330"/>
        <end position="357"/>
    </location>
</feature>
<feature type="region of interest" description="Disordered" evidence="12">
    <location>
        <begin position="239"/>
        <end position="276"/>
    </location>
</feature>
<keyword evidence="10 11" id="KW-0650">Protein phosphatase inhibitor</keyword>
<dbReference type="InterPro" id="IPR038261">
    <property type="entry name" value="GPP34-like_sf"/>
</dbReference>
<evidence type="ECO:0000256" key="6">
    <source>
        <dbReference type="ARBA" id="ARBA00022776"/>
    </source>
</evidence>
<keyword evidence="6 11" id="KW-0498">Mitosis</keyword>
<sequence length="393" mass="44394">MTTLTHRARRTEVGKNSEKKVESEEDTNQDKSPDNEDSGDSKDIRLTLMEEVLLLGLKDKEGYTSFWNDCISSGLRGGILIELAMRGRIYLEPPTMRKKRLLDRKVLLKSDSPTGDVLLDETLKHIKATEPTETVQTWIELLTGETWNPFKLQYQLRNVRERIAKNLVEKGILTTEKQNFLLFDMTTHPVTNTTEKQRLVKKLQDSVLERWVNDPQRMDKRTLALLVLAHSSDVLENVFSSLTDDSPGPAMSQKQEEENPAEETGEEKQDTQEKEGILPERAEEAKLKAKYPSLGQKPGGSDFLMKRLQKGQKYFDSGDYNMAKAKMKNKQLPSAGPDKNLVTGDHIPTPQDLPQRKSSLVTSKLAGFIYLISTSSVDLEVTTPRSRVTCSSA</sequence>
<feature type="compositionally biased region" description="Basic and acidic residues" evidence="12">
    <location>
        <begin position="10"/>
        <end position="42"/>
    </location>
</feature>
<evidence type="ECO:0000256" key="4">
    <source>
        <dbReference type="ARBA" id="ARBA00010520"/>
    </source>
</evidence>
<comment type="similarity">
    <text evidence="4 11">Belongs to the endosulfine family.</text>
</comment>
<evidence type="ECO:0000256" key="8">
    <source>
        <dbReference type="ARBA" id="ARBA00023121"/>
    </source>
</evidence>
<keyword evidence="8" id="KW-0446">Lipid-binding</keyword>
<dbReference type="InterPro" id="IPR006760">
    <property type="entry name" value="Endosulphine"/>
</dbReference>
<evidence type="ECO:0000256" key="10">
    <source>
        <dbReference type="ARBA" id="ARBA00023272"/>
    </source>
</evidence>
<evidence type="ECO:0000256" key="5">
    <source>
        <dbReference type="ARBA" id="ARBA00022618"/>
    </source>
</evidence>
<evidence type="ECO:0000256" key="11">
    <source>
        <dbReference type="RuleBase" id="RU363120"/>
    </source>
</evidence>
<evidence type="ECO:0000256" key="1">
    <source>
        <dbReference type="ARBA" id="ARBA00004344"/>
    </source>
</evidence>
<evidence type="ECO:0000256" key="3">
    <source>
        <dbReference type="ARBA" id="ARBA00007284"/>
    </source>
</evidence>
<reference evidence="13" key="2">
    <citation type="submission" date="2025-08" db="UniProtKB">
        <authorList>
            <consortium name="Ensembl"/>
        </authorList>
    </citation>
    <scope>IDENTIFICATION</scope>
    <source>
        <strain evidence="13">breed Abyssinian</strain>
    </source>
</reference>
<evidence type="ECO:0000313" key="14">
    <source>
        <dbReference type="Proteomes" id="UP000823872"/>
    </source>
</evidence>
<dbReference type="Pfam" id="PF05719">
    <property type="entry name" value="GPP34"/>
    <property type="match status" value="1"/>
</dbReference>
<dbReference type="Pfam" id="PF04667">
    <property type="entry name" value="Endosulfine"/>
    <property type="match status" value="1"/>
</dbReference>
<comment type="similarity">
    <text evidence="3">Belongs to the GOLPH3/VPS74 family.</text>
</comment>
<comment type="subcellular location">
    <subcellularLocation>
        <location evidence="11">Cytoplasm</location>
    </subcellularLocation>
    <subcellularLocation>
        <location evidence="1">Golgi apparatus</location>
        <location evidence="1">Golgi stack membrane</location>
        <topology evidence="1">Peripheral membrane protein</topology>
        <orientation evidence="1">Cytoplasmic side</orientation>
    </subcellularLocation>
    <subcellularLocation>
        <location evidence="2">Golgi apparatus</location>
        <location evidence="2">trans-Golgi network membrane</location>
        <topology evidence="2">Peripheral membrane protein</topology>
        <orientation evidence="2">Cytoplasmic side</orientation>
    </subcellularLocation>
</comment>
<dbReference type="Ensembl" id="ENSFCTT00005071208.1">
    <property type="protein sequence ID" value="ENSFCTP00005050572.1"/>
    <property type="gene ID" value="ENSFCTG00005025003.1"/>
</dbReference>
<accession>A0ABI7ZUS8</accession>
<protein>
    <recommendedName>
        <fullName evidence="15">Golgi phosphoprotein 3</fullName>
    </recommendedName>
</protein>
<feature type="compositionally biased region" description="Basic and acidic residues" evidence="12">
    <location>
        <begin position="266"/>
        <end position="276"/>
    </location>
</feature>
<comment type="function">
    <text evidence="11">Protein phosphatase inhibitor that specifically inhibits protein phosphatase 2A (PP2A) during mitosis.</text>
</comment>